<dbReference type="AlphaFoldDB" id="A0A7N0U404"/>
<keyword evidence="1" id="KW-0472">Membrane</keyword>
<proteinExistence type="predicted"/>
<dbReference type="Gramene" id="Kaladp0053s0513.1.v1.1">
    <property type="protein sequence ID" value="Kaladp0053s0513.1.v1.1"/>
    <property type="gene ID" value="Kaladp0053s0513.v1.1"/>
</dbReference>
<accession>A0A7N0U404</accession>
<evidence type="ECO:0000313" key="3">
    <source>
        <dbReference type="Proteomes" id="UP000594263"/>
    </source>
</evidence>
<organism evidence="2 3">
    <name type="scientific">Kalanchoe fedtschenkoi</name>
    <name type="common">Lavender scallops</name>
    <name type="synonym">South American air plant</name>
    <dbReference type="NCBI Taxonomy" id="63787"/>
    <lineage>
        <taxon>Eukaryota</taxon>
        <taxon>Viridiplantae</taxon>
        <taxon>Streptophyta</taxon>
        <taxon>Embryophyta</taxon>
        <taxon>Tracheophyta</taxon>
        <taxon>Spermatophyta</taxon>
        <taxon>Magnoliopsida</taxon>
        <taxon>eudicotyledons</taxon>
        <taxon>Gunneridae</taxon>
        <taxon>Pentapetalae</taxon>
        <taxon>Saxifragales</taxon>
        <taxon>Crassulaceae</taxon>
        <taxon>Kalanchoe</taxon>
    </lineage>
</organism>
<reference evidence="2" key="1">
    <citation type="submission" date="2021-01" db="UniProtKB">
        <authorList>
            <consortium name="EnsemblPlants"/>
        </authorList>
    </citation>
    <scope>IDENTIFICATION</scope>
</reference>
<keyword evidence="3" id="KW-1185">Reference proteome</keyword>
<feature type="transmembrane region" description="Helical" evidence="1">
    <location>
        <begin position="25"/>
        <end position="45"/>
    </location>
</feature>
<protein>
    <submittedName>
        <fullName evidence="2">Uncharacterized protein</fullName>
    </submittedName>
</protein>
<evidence type="ECO:0000256" key="1">
    <source>
        <dbReference type="SAM" id="Phobius"/>
    </source>
</evidence>
<keyword evidence="1" id="KW-1133">Transmembrane helix</keyword>
<dbReference type="OMA" id="NYGAPLH"/>
<dbReference type="EnsemblPlants" id="Kaladp0053s0513.1.v1.1">
    <property type="protein sequence ID" value="Kaladp0053s0513.1.v1.1"/>
    <property type="gene ID" value="Kaladp0053s0513.v1.1"/>
</dbReference>
<dbReference type="Proteomes" id="UP000594263">
    <property type="component" value="Unplaced"/>
</dbReference>
<name>A0A7N0U404_KALFE</name>
<evidence type="ECO:0000313" key="2">
    <source>
        <dbReference type="EnsemblPlants" id="Kaladp0053s0513.1.v1.1"/>
    </source>
</evidence>
<sequence length="75" mass="8663">MVNIFYYIFKTLEYVMTRGVISEKWSMRVLWLCAIGSGITLFMVAQERQLQNRQKMIAEGLLREAELGSDAGEEV</sequence>
<keyword evidence="1" id="KW-0812">Transmembrane</keyword>